<accession>A0A2G5T3C6</accession>
<dbReference type="Gene3D" id="3.30.420.40">
    <property type="match status" value="2"/>
</dbReference>
<dbReference type="PRINTS" id="PR00190">
    <property type="entry name" value="ACTIN"/>
</dbReference>
<dbReference type="STRING" id="1611254.A0A2G5T3C6"/>
<proteinExistence type="inferred from homology"/>
<sequence>MSIEDVTPVVLDSGSSSIKVSLKENFERMAFLSQNMRAGFACENKPRVVISSVTGQLKKQSGDGSNVVEMSSPIQRGIVIDWDGATELWEHAFNNLRITPKCHPMVLTESPFATNADREKMTEIFFEKFNTPGVCFANQAIMSLIGSGRTTGIVIESGENTTHITPIFKGRVITGAVNHLDIGGHQLTEYLTTMVSAERSHIFPNGVTLEMARQIKENLGYVAQDYELEVATFAAVDSIKRSYDFGDGRVVSFGKEIFRFSEAMFKPSLLGKTSDGVAELVWKSIIKTEPDMEKALLGNICLTGGNTMITGFKERMEHELTALIPPFNQISVIAKDDRKFAAFNGGSVLASLTNRWSHWTTRQEYGESGASVVHDRSLLPAEKCVDSVSYSYAVFTCSSNRLQTLLSFAFRTHVQAIWSMGTAEPTIPKRAYWTQEWNLDVRGM</sequence>
<organism evidence="2 3">
    <name type="scientific">Caenorhabditis nigoni</name>
    <dbReference type="NCBI Taxonomy" id="1611254"/>
    <lineage>
        <taxon>Eukaryota</taxon>
        <taxon>Metazoa</taxon>
        <taxon>Ecdysozoa</taxon>
        <taxon>Nematoda</taxon>
        <taxon>Chromadorea</taxon>
        <taxon>Rhabditida</taxon>
        <taxon>Rhabditina</taxon>
        <taxon>Rhabditomorpha</taxon>
        <taxon>Rhabditoidea</taxon>
        <taxon>Rhabditidae</taxon>
        <taxon>Peloderinae</taxon>
        <taxon>Caenorhabditis</taxon>
    </lineage>
</organism>
<reference evidence="3" key="1">
    <citation type="submission" date="2017-10" db="EMBL/GenBank/DDBJ databases">
        <title>Rapid genome shrinkage in a self-fertile nematode reveals novel sperm competition proteins.</title>
        <authorList>
            <person name="Yin D."/>
            <person name="Schwarz E.M."/>
            <person name="Thomas C.G."/>
            <person name="Felde R.L."/>
            <person name="Korf I.F."/>
            <person name="Cutter A.D."/>
            <person name="Schartner C.M."/>
            <person name="Ralston E.J."/>
            <person name="Meyer B.J."/>
            <person name="Haag E.S."/>
        </authorList>
    </citation>
    <scope>NUCLEOTIDE SEQUENCE [LARGE SCALE GENOMIC DNA]</scope>
    <source>
        <strain evidence="3">JU1422</strain>
    </source>
</reference>
<dbReference type="AlphaFoldDB" id="A0A2G5T3C6"/>
<evidence type="ECO:0000313" key="2">
    <source>
        <dbReference type="EMBL" id="PIC21905.1"/>
    </source>
</evidence>
<dbReference type="SUPFAM" id="SSF53067">
    <property type="entry name" value="Actin-like ATPase domain"/>
    <property type="match status" value="2"/>
</dbReference>
<dbReference type="EMBL" id="PDUG01000006">
    <property type="protein sequence ID" value="PIC21905.1"/>
    <property type="molecule type" value="Genomic_DNA"/>
</dbReference>
<dbReference type="SMART" id="SM00268">
    <property type="entry name" value="ACTIN"/>
    <property type="match status" value="1"/>
</dbReference>
<dbReference type="InterPro" id="IPR004000">
    <property type="entry name" value="Actin"/>
</dbReference>
<dbReference type="InterPro" id="IPR043129">
    <property type="entry name" value="ATPase_NBD"/>
</dbReference>
<evidence type="ECO:0000256" key="1">
    <source>
        <dbReference type="RuleBase" id="RU000487"/>
    </source>
</evidence>
<comment type="similarity">
    <text evidence="1">Belongs to the actin family.</text>
</comment>
<gene>
    <name evidence="2" type="primary">Cnig_chr_X.g26575</name>
    <name evidence="2" type="ORF">B9Z55_026575</name>
</gene>
<dbReference type="OrthoDB" id="6220758at2759"/>
<dbReference type="Pfam" id="PF00022">
    <property type="entry name" value="Actin"/>
    <property type="match status" value="1"/>
</dbReference>
<dbReference type="Proteomes" id="UP000230233">
    <property type="component" value="Chromosome X"/>
</dbReference>
<keyword evidence="3" id="KW-1185">Reference proteome</keyword>
<dbReference type="PANTHER" id="PTHR11937">
    <property type="entry name" value="ACTIN"/>
    <property type="match status" value="1"/>
</dbReference>
<dbReference type="Gene3D" id="3.90.640.10">
    <property type="entry name" value="Actin, Chain A, domain 4"/>
    <property type="match status" value="1"/>
</dbReference>
<name>A0A2G5T3C6_9PELO</name>
<protein>
    <submittedName>
        <fullName evidence="2">Uncharacterized protein</fullName>
    </submittedName>
</protein>
<comment type="caution">
    <text evidence="2">The sequence shown here is derived from an EMBL/GenBank/DDBJ whole genome shotgun (WGS) entry which is preliminary data.</text>
</comment>
<evidence type="ECO:0000313" key="3">
    <source>
        <dbReference type="Proteomes" id="UP000230233"/>
    </source>
</evidence>